<accession>A0A6J4HRP9</accession>
<gene>
    <name evidence="1" type="ORF">AVDCRST_MAG63-998</name>
</gene>
<sequence>MPCSNTCRTPQRAGDRGMANLIAGGQECSYATLAALVARIPAIDRLLGR</sequence>
<proteinExistence type="predicted"/>
<reference evidence="1" key="1">
    <citation type="submission" date="2020-02" db="EMBL/GenBank/DDBJ databases">
        <authorList>
            <person name="Meier V. D."/>
        </authorList>
    </citation>
    <scope>NUCLEOTIDE SEQUENCE</scope>
    <source>
        <strain evidence="1">AVDCRST_MAG63</strain>
    </source>
</reference>
<dbReference type="EMBL" id="CADCTO010000136">
    <property type="protein sequence ID" value="CAA9232188.1"/>
    <property type="molecule type" value="Genomic_DNA"/>
</dbReference>
<dbReference type="AlphaFoldDB" id="A0A6J4HRP9"/>
<name>A0A6J4HRP9_9BACT</name>
<organism evidence="1">
    <name type="scientific">uncultured Armatimonadetes bacterium</name>
    <dbReference type="NCBI Taxonomy" id="157466"/>
    <lineage>
        <taxon>Bacteria</taxon>
        <taxon>Bacillati</taxon>
        <taxon>Armatimonadota</taxon>
        <taxon>environmental samples</taxon>
    </lineage>
</organism>
<evidence type="ECO:0000313" key="1">
    <source>
        <dbReference type="EMBL" id="CAA9232188.1"/>
    </source>
</evidence>
<protein>
    <submittedName>
        <fullName evidence="1">Uncharacterized protein</fullName>
    </submittedName>
</protein>